<dbReference type="InterPro" id="IPR039551">
    <property type="entry name" value="Cho/carn_acyl_trans"/>
</dbReference>
<dbReference type="EMBL" id="JAYKXP010000014">
    <property type="protein sequence ID" value="KAK7050876.1"/>
    <property type="molecule type" value="Genomic_DNA"/>
</dbReference>
<dbReference type="Gene3D" id="1.10.275.20">
    <property type="entry name" value="Choline/Carnitine o-acyltransferase"/>
    <property type="match status" value="1"/>
</dbReference>
<proteinExistence type="inferred from homology"/>
<reference evidence="10 11" key="1">
    <citation type="submission" date="2024-01" db="EMBL/GenBank/DDBJ databases">
        <title>A draft genome for a cacao thread blight-causing isolate of Paramarasmius palmivorus.</title>
        <authorList>
            <person name="Baruah I.K."/>
            <person name="Bukari Y."/>
            <person name="Amoako-Attah I."/>
            <person name="Meinhardt L.W."/>
            <person name="Bailey B.A."/>
            <person name="Cohen S.P."/>
        </authorList>
    </citation>
    <scope>NUCLEOTIDE SEQUENCE [LARGE SCALE GENOMIC DNA]</scope>
    <source>
        <strain evidence="10 11">GH-12</strain>
    </source>
</reference>
<keyword evidence="3 8" id="KW-0808">Transferase</keyword>
<keyword evidence="4" id="KW-0276">Fatty acid metabolism</keyword>
<evidence type="ECO:0000259" key="9">
    <source>
        <dbReference type="Pfam" id="PF00755"/>
    </source>
</evidence>
<evidence type="ECO:0000256" key="2">
    <source>
        <dbReference type="ARBA" id="ARBA00022448"/>
    </source>
</evidence>
<keyword evidence="2" id="KW-0813">Transport</keyword>
<dbReference type="PANTHER" id="PTHR22589:SF107">
    <property type="entry name" value="CHOLINE_CARNITINE ACYLTRANSFERASE DOMAIN-CONTAINING PROTEIN"/>
    <property type="match status" value="1"/>
</dbReference>
<dbReference type="InterPro" id="IPR042572">
    <property type="entry name" value="Carn_acyl_trans_N"/>
</dbReference>
<evidence type="ECO:0000313" key="10">
    <source>
        <dbReference type="EMBL" id="KAK7050876.1"/>
    </source>
</evidence>
<feature type="active site" description="Proton acceptor" evidence="7">
    <location>
        <position position="350"/>
    </location>
</feature>
<keyword evidence="5" id="KW-0443">Lipid metabolism</keyword>
<evidence type="ECO:0000256" key="7">
    <source>
        <dbReference type="PIRSR" id="PIRSR600542-1"/>
    </source>
</evidence>
<protein>
    <recommendedName>
        <fullName evidence="9">Choline/carnitine acyltransferase domain-containing protein</fullName>
    </recommendedName>
</protein>
<dbReference type="Proteomes" id="UP001383192">
    <property type="component" value="Unassembled WGS sequence"/>
</dbReference>
<evidence type="ECO:0000256" key="8">
    <source>
        <dbReference type="RuleBase" id="RU003801"/>
    </source>
</evidence>
<name>A0AAW0DEF4_9AGAR</name>
<keyword evidence="6 8" id="KW-0012">Acyltransferase</keyword>
<gene>
    <name evidence="10" type="ORF">VNI00_004988</name>
</gene>
<dbReference type="SUPFAM" id="SSF52777">
    <property type="entry name" value="CoA-dependent acyltransferases"/>
    <property type="match status" value="2"/>
</dbReference>
<dbReference type="Pfam" id="PF00755">
    <property type="entry name" value="Carn_acyltransf"/>
    <property type="match status" value="1"/>
</dbReference>
<dbReference type="InterPro" id="IPR023213">
    <property type="entry name" value="CAT-like_dom_sf"/>
</dbReference>
<evidence type="ECO:0000313" key="11">
    <source>
        <dbReference type="Proteomes" id="UP001383192"/>
    </source>
</evidence>
<evidence type="ECO:0000256" key="3">
    <source>
        <dbReference type="ARBA" id="ARBA00022679"/>
    </source>
</evidence>
<dbReference type="PANTHER" id="PTHR22589">
    <property type="entry name" value="CARNITINE O-ACYLTRANSFERASE"/>
    <property type="match status" value="1"/>
</dbReference>
<comment type="caution">
    <text evidence="10">The sequence shown here is derived from an EMBL/GenBank/DDBJ whole genome shotgun (WGS) entry which is preliminary data.</text>
</comment>
<dbReference type="Gene3D" id="3.30.559.10">
    <property type="entry name" value="Chloramphenicol acetyltransferase-like domain"/>
    <property type="match status" value="1"/>
</dbReference>
<dbReference type="GO" id="GO:0006631">
    <property type="term" value="P:fatty acid metabolic process"/>
    <property type="evidence" value="ECO:0007669"/>
    <property type="project" value="UniProtKB-KW"/>
</dbReference>
<feature type="domain" description="Choline/carnitine acyltransferase" evidence="9">
    <location>
        <begin position="35"/>
        <end position="617"/>
    </location>
</feature>
<accession>A0AAW0DEF4</accession>
<dbReference type="Gene3D" id="3.30.559.70">
    <property type="entry name" value="Choline/Carnitine o-acyltransferase, domain 2"/>
    <property type="match status" value="1"/>
</dbReference>
<evidence type="ECO:0000256" key="1">
    <source>
        <dbReference type="ARBA" id="ARBA00005232"/>
    </source>
</evidence>
<sequence length="641" mass="72260">MYSNTVPARSLNIGFGLAEPDTKRQPAKPVVLPRLPVPDLRKTLDKYLKSLEPFLLEDAARGEVQYEDAYALRKKWADDFYSGIGKTCQERLQALDRKSPHNWLDDNFWLKKTYMEWRAPLLVNSNWWLAFCDDDIHPTTPTPASEHTDWQLKRAAWLLHRTLEFKDKVDATGCDIISTPAPHTEPSHYARCVVVIVNNRFYSLQSYEPQSSNAEPILANPEVILSRLDAIVRDSRTRTDPAPEIGVLTADERNRWASNLHHLLSISQRNRETHQHLVNSLMCLALDSETHTIPPRSSSLPPPTGTTQENLDSHLHAIRGVESNVSNRWFDKPYTLIVDPSGRAGASGEHSPCDALIPSIVAEYSVVQGVDPSLEVHPHHALADSDQGWSRLDWDVDDVVSSAIVVARKDAERIVQDSDSSVLWFETFGADWIRNDAKLSPDAFIQMAFQLAWYRTRGYFTATYETALTRMFNKGRTETIRTLSTDSRAFVLAMDNHTQSAETKVSLLQRAVQTHTSLTREATTGRGIDRHLLGLRYMLQDAESAELFNDPLFTRSQQWCLSTSGLSAGHLFRGTGTTYPDGYGINYLAAPNTVKFGIESKHSNDLTSTEDFKKAIAKAMNDMKTIFTQVDLTHTPTRSKL</sequence>
<dbReference type="InterPro" id="IPR042231">
    <property type="entry name" value="Cho/carn_acyl_trans_2"/>
</dbReference>
<dbReference type="AlphaFoldDB" id="A0AAW0DEF4"/>
<keyword evidence="11" id="KW-1185">Reference proteome</keyword>
<evidence type="ECO:0000256" key="5">
    <source>
        <dbReference type="ARBA" id="ARBA00023098"/>
    </source>
</evidence>
<dbReference type="InterPro" id="IPR000542">
    <property type="entry name" value="Carn_acyl_trans"/>
</dbReference>
<comment type="similarity">
    <text evidence="1 8">Belongs to the carnitine/choline acetyltransferase family.</text>
</comment>
<evidence type="ECO:0000256" key="6">
    <source>
        <dbReference type="ARBA" id="ARBA00023315"/>
    </source>
</evidence>
<organism evidence="10 11">
    <name type="scientific">Paramarasmius palmivorus</name>
    <dbReference type="NCBI Taxonomy" id="297713"/>
    <lineage>
        <taxon>Eukaryota</taxon>
        <taxon>Fungi</taxon>
        <taxon>Dikarya</taxon>
        <taxon>Basidiomycota</taxon>
        <taxon>Agaricomycotina</taxon>
        <taxon>Agaricomycetes</taxon>
        <taxon>Agaricomycetidae</taxon>
        <taxon>Agaricales</taxon>
        <taxon>Marasmiineae</taxon>
        <taxon>Marasmiaceae</taxon>
        <taxon>Paramarasmius</taxon>
    </lineage>
</organism>
<dbReference type="PROSITE" id="PS00440">
    <property type="entry name" value="ACYLTRANSF_C_2"/>
    <property type="match status" value="1"/>
</dbReference>
<dbReference type="GO" id="GO:0016406">
    <property type="term" value="F:carnitine O-acyltransferase activity"/>
    <property type="evidence" value="ECO:0007669"/>
    <property type="project" value="UniProtKB-ARBA"/>
</dbReference>
<evidence type="ECO:0000256" key="4">
    <source>
        <dbReference type="ARBA" id="ARBA00022832"/>
    </source>
</evidence>